<keyword evidence="6 9" id="KW-1133">Transmembrane helix</keyword>
<dbReference type="AlphaFoldDB" id="A0A4R6R652"/>
<keyword evidence="7 9" id="KW-0472">Membrane</keyword>
<dbReference type="Gene3D" id="3.10.20.310">
    <property type="entry name" value="membrane protein fhac"/>
    <property type="match status" value="1"/>
</dbReference>
<evidence type="ECO:0000259" key="11">
    <source>
        <dbReference type="PROSITE" id="PS51779"/>
    </source>
</evidence>
<dbReference type="RefSeq" id="WP_133610520.1">
    <property type="nucleotide sequence ID" value="NZ_SNXW01000009.1"/>
</dbReference>
<evidence type="ECO:0000256" key="10">
    <source>
        <dbReference type="SAM" id="MobiDB-lite"/>
    </source>
</evidence>
<dbReference type="GO" id="GO:0090529">
    <property type="term" value="P:cell septum assembly"/>
    <property type="evidence" value="ECO:0007669"/>
    <property type="project" value="InterPro"/>
</dbReference>
<keyword evidence="3 9" id="KW-0997">Cell inner membrane</keyword>
<dbReference type="Proteomes" id="UP000294593">
    <property type="component" value="Unassembled WGS sequence"/>
</dbReference>
<dbReference type="InterPro" id="IPR034746">
    <property type="entry name" value="POTRA"/>
</dbReference>
<proteinExistence type="inferred from homology"/>
<protein>
    <recommendedName>
        <fullName evidence="9">Cell division protein FtsQ</fullName>
    </recommendedName>
</protein>
<feature type="transmembrane region" description="Helical" evidence="9">
    <location>
        <begin position="20"/>
        <end position="41"/>
    </location>
</feature>
<dbReference type="OrthoDB" id="9790370at2"/>
<dbReference type="Pfam" id="PF08478">
    <property type="entry name" value="POTRA_1"/>
    <property type="match status" value="1"/>
</dbReference>
<keyword evidence="8 9" id="KW-0131">Cell cycle</keyword>
<dbReference type="InterPro" id="IPR026579">
    <property type="entry name" value="FtsQ"/>
</dbReference>
<evidence type="ECO:0000256" key="3">
    <source>
        <dbReference type="ARBA" id="ARBA00022519"/>
    </source>
</evidence>
<evidence type="ECO:0000313" key="12">
    <source>
        <dbReference type="EMBL" id="TDP80997.1"/>
    </source>
</evidence>
<sequence>MQAAAALHLPREADEASQDVRWMNAAAALLLGVAVCGLLWAGMQRLSRLPLFALQQVQLEGDLVRNNIATVRANIVPRLPGGFFQTDLARAREVFEAVPWVRHAVVRRVWPNELRVQLEEHRPAAYWQHEDRDDQLVNTFGEVFDANIGDVEERLPTLDAPANAGPGESRAMLDMLRRLQPVLAPLGNIDTLHLSERGSWSVDLDNDADIQLGRGSEDEIVARAQRFVRTLPELKRRYPAPLSYADLRYPEGYAVKLRGTTTSQEVPKPGAVRKPLPPANNKTPAAPSRSVNSTR</sequence>
<evidence type="ECO:0000256" key="8">
    <source>
        <dbReference type="ARBA" id="ARBA00023306"/>
    </source>
</evidence>
<evidence type="ECO:0000313" key="13">
    <source>
        <dbReference type="Proteomes" id="UP000294593"/>
    </source>
</evidence>
<evidence type="ECO:0000256" key="1">
    <source>
        <dbReference type="ARBA" id="ARBA00004370"/>
    </source>
</evidence>
<dbReference type="Gene3D" id="3.40.50.11690">
    <property type="entry name" value="Cell division protein FtsQ/DivIB"/>
    <property type="match status" value="1"/>
</dbReference>
<dbReference type="EMBL" id="SNXW01000009">
    <property type="protein sequence ID" value="TDP80997.1"/>
    <property type="molecule type" value="Genomic_DNA"/>
</dbReference>
<dbReference type="Pfam" id="PF03799">
    <property type="entry name" value="FtsQ_DivIB_C"/>
    <property type="match status" value="1"/>
</dbReference>
<dbReference type="InterPro" id="IPR045335">
    <property type="entry name" value="FtsQ_C_sf"/>
</dbReference>
<keyword evidence="5 9" id="KW-0812">Transmembrane</keyword>
<evidence type="ECO:0000256" key="5">
    <source>
        <dbReference type="ARBA" id="ARBA00022692"/>
    </source>
</evidence>
<comment type="subcellular location">
    <subcellularLocation>
        <location evidence="9">Cell inner membrane</location>
        <topology evidence="9">Single-pass type II membrane protein</topology>
    </subcellularLocation>
    <subcellularLocation>
        <location evidence="1">Membrane</location>
    </subcellularLocation>
    <text evidence="9">Localizes to the division septum.</text>
</comment>
<dbReference type="GO" id="GO:0005886">
    <property type="term" value="C:plasma membrane"/>
    <property type="evidence" value="ECO:0007669"/>
    <property type="project" value="UniProtKB-SubCell"/>
</dbReference>
<keyword evidence="4 9" id="KW-0132">Cell division</keyword>
<accession>A0A4R6R652</accession>
<dbReference type="GO" id="GO:0032153">
    <property type="term" value="C:cell division site"/>
    <property type="evidence" value="ECO:0007669"/>
    <property type="project" value="UniProtKB-UniRule"/>
</dbReference>
<comment type="similarity">
    <text evidence="9">Belongs to the FtsQ/DivIB family. FtsQ subfamily.</text>
</comment>
<dbReference type="InterPro" id="IPR005548">
    <property type="entry name" value="Cell_div_FtsQ/DivIB_C"/>
</dbReference>
<dbReference type="HAMAP" id="MF_00911">
    <property type="entry name" value="FtsQ_subfam"/>
    <property type="match status" value="1"/>
</dbReference>
<name>A0A4R6R652_9BURK</name>
<comment type="function">
    <text evidence="9">Essential cell division protein. May link together the upstream cell division proteins, which are predominantly cytoplasmic, with the downstream cell division proteins, which are predominantly periplasmic. May control correct divisome assembly.</text>
</comment>
<dbReference type="PANTHER" id="PTHR35851:SF1">
    <property type="entry name" value="CELL DIVISION PROTEIN FTSQ"/>
    <property type="match status" value="1"/>
</dbReference>
<feature type="region of interest" description="Disordered" evidence="10">
    <location>
        <begin position="259"/>
        <end position="295"/>
    </location>
</feature>
<evidence type="ECO:0000256" key="4">
    <source>
        <dbReference type="ARBA" id="ARBA00022618"/>
    </source>
</evidence>
<keyword evidence="13" id="KW-1185">Reference proteome</keyword>
<gene>
    <name evidence="9" type="primary">ftsQ</name>
    <name evidence="12" type="ORF">EV672_10937</name>
</gene>
<dbReference type="InterPro" id="IPR013685">
    <property type="entry name" value="POTRA_FtsQ_type"/>
</dbReference>
<comment type="caution">
    <text evidence="12">The sequence shown here is derived from an EMBL/GenBank/DDBJ whole genome shotgun (WGS) entry which is preliminary data.</text>
</comment>
<dbReference type="GO" id="GO:0043093">
    <property type="term" value="P:FtsZ-dependent cytokinesis"/>
    <property type="evidence" value="ECO:0007669"/>
    <property type="project" value="UniProtKB-UniRule"/>
</dbReference>
<reference evidence="12 13" key="1">
    <citation type="submission" date="2019-03" db="EMBL/GenBank/DDBJ databases">
        <title>Genomic Encyclopedia of Type Strains, Phase IV (KMG-IV): sequencing the most valuable type-strain genomes for metagenomic binning, comparative biology and taxonomic classification.</title>
        <authorList>
            <person name="Goeker M."/>
        </authorList>
    </citation>
    <scope>NUCLEOTIDE SEQUENCE [LARGE SCALE GENOMIC DNA]</scope>
    <source>
        <strain evidence="12 13">DSM 11901</strain>
    </source>
</reference>
<comment type="subunit">
    <text evidence="9">Part of a complex composed of FtsB, FtsL and FtsQ.</text>
</comment>
<evidence type="ECO:0000256" key="6">
    <source>
        <dbReference type="ARBA" id="ARBA00022989"/>
    </source>
</evidence>
<evidence type="ECO:0000256" key="7">
    <source>
        <dbReference type="ARBA" id="ARBA00023136"/>
    </source>
</evidence>
<evidence type="ECO:0000256" key="2">
    <source>
        <dbReference type="ARBA" id="ARBA00022475"/>
    </source>
</evidence>
<feature type="domain" description="POTRA" evidence="11">
    <location>
        <begin position="52"/>
        <end position="121"/>
    </location>
</feature>
<dbReference type="PANTHER" id="PTHR35851">
    <property type="entry name" value="CELL DIVISION PROTEIN FTSQ"/>
    <property type="match status" value="1"/>
</dbReference>
<evidence type="ECO:0000256" key="9">
    <source>
        <dbReference type="HAMAP-Rule" id="MF_00911"/>
    </source>
</evidence>
<keyword evidence="2 9" id="KW-1003">Cell membrane</keyword>
<dbReference type="PROSITE" id="PS51779">
    <property type="entry name" value="POTRA"/>
    <property type="match status" value="1"/>
</dbReference>
<organism evidence="12 13">
    <name type="scientific">Aquabacterium commune</name>
    <dbReference type="NCBI Taxonomy" id="70586"/>
    <lineage>
        <taxon>Bacteria</taxon>
        <taxon>Pseudomonadati</taxon>
        <taxon>Pseudomonadota</taxon>
        <taxon>Betaproteobacteria</taxon>
        <taxon>Burkholderiales</taxon>
        <taxon>Aquabacterium</taxon>
    </lineage>
</organism>